<gene>
    <name evidence="3" type="ORF">SD71_17105</name>
</gene>
<evidence type="ECO:0000259" key="2">
    <source>
        <dbReference type="Pfam" id="PF02698"/>
    </source>
</evidence>
<dbReference type="EMBL" id="JXAL01000026">
    <property type="protein sequence ID" value="KIL34903.1"/>
    <property type="molecule type" value="Genomic_DNA"/>
</dbReference>
<dbReference type="InterPro" id="IPR003848">
    <property type="entry name" value="DUF218"/>
</dbReference>
<evidence type="ECO:0000313" key="3">
    <source>
        <dbReference type="EMBL" id="KIL34903.1"/>
    </source>
</evidence>
<name>A0ABR5A1G4_9BACL</name>
<keyword evidence="1" id="KW-1133">Transmembrane helix</keyword>
<dbReference type="PANTHER" id="PTHR30336:SF20">
    <property type="entry name" value="DUF218 DOMAIN-CONTAINING PROTEIN"/>
    <property type="match status" value="1"/>
</dbReference>
<reference evidence="3 4" key="1">
    <citation type="submission" date="2014-12" db="EMBL/GenBank/DDBJ databases">
        <title>Draft genome sequence of Cohnella kolymensis strain B-2846.</title>
        <authorList>
            <person name="Karlyshev A.V."/>
            <person name="Kudryashova E.B."/>
        </authorList>
    </citation>
    <scope>NUCLEOTIDE SEQUENCE [LARGE SCALE GENOMIC DNA]</scope>
    <source>
        <strain evidence="3 4">VKM B-2846</strain>
    </source>
</reference>
<organism evidence="3 4">
    <name type="scientific">Cohnella kolymensis</name>
    <dbReference type="NCBI Taxonomy" id="1590652"/>
    <lineage>
        <taxon>Bacteria</taxon>
        <taxon>Bacillati</taxon>
        <taxon>Bacillota</taxon>
        <taxon>Bacilli</taxon>
        <taxon>Bacillales</taxon>
        <taxon>Paenibacillaceae</taxon>
        <taxon>Cohnella</taxon>
    </lineage>
</organism>
<dbReference type="CDD" id="cd06259">
    <property type="entry name" value="YdcF-like"/>
    <property type="match status" value="1"/>
</dbReference>
<keyword evidence="1" id="KW-0472">Membrane</keyword>
<dbReference type="PANTHER" id="PTHR30336">
    <property type="entry name" value="INNER MEMBRANE PROTEIN, PROBABLE PERMEASE"/>
    <property type="match status" value="1"/>
</dbReference>
<keyword evidence="1" id="KW-0812">Transmembrane</keyword>
<proteinExistence type="predicted"/>
<dbReference type="InterPro" id="IPR051599">
    <property type="entry name" value="Cell_Envelope_Assoc"/>
</dbReference>
<comment type="caution">
    <text evidence="3">The sequence shown here is derived from an EMBL/GenBank/DDBJ whole genome shotgun (WGS) entry which is preliminary data.</text>
</comment>
<keyword evidence="4" id="KW-1185">Reference proteome</keyword>
<dbReference type="Gene3D" id="3.40.50.620">
    <property type="entry name" value="HUPs"/>
    <property type="match status" value="1"/>
</dbReference>
<protein>
    <recommendedName>
        <fullName evidence="2">DUF218 domain-containing protein</fullName>
    </recommendedName>
</protein>
<evidence type="ECO:0000256" key="1">
    <source>
        <dbReference type="SAM" id="Phobius"/>
    </source>
</evidence>
<feature type="transmembrane region" description="Helical" evidence="1">
    <location>
        <begin position="24"/>
        <end position="46"/>
    </location>
</feature>
<evidence type="ECO:0000313" key="4">
    <source>
        <dbReference type="Proteomes" id="UP000054526"/>
    </source>
</evidence>
<dbReference type="Proteomes" id="UP000054526">
    <property type="component" value="Unassembled WGS sequence"/>
</dbReference>
<dbReference type="Pfam" id="PF02698">
    <property type="entry name" value="DUF218"/>
    <property type="match status" value="1"/>
</dbReference>
<dbReference type="InterPro" id="IPR014729">
    <property type="entry name" value="Rossmann-like_a/b/a_fold"/>
</dbReference>
<accession>A0ABR5A1G4</accession>
<sequence length="217" mass="24030">MRQERPSASRSLSGRRSKIYLRRLMWIAAAGLAVIAAWCATLYFIIVGFDGVPKQGAAVRADTGIVLGASLWNNEPSPGLKERLDYAFQLYKEGVFPRFIVTGGLDHNGSTLTEAEGMRNYLVEKGVPGEAVSMDTQSRSTYENLLFAKQIMDENGWASAVIVTHNYHGARAADIAETVGYDPVQVRVTDSEVLMIPYHEAREVLAFTKWLGNKLFL</sequence>
<feature type="domain" description="DUF218" evidence="2">
    <location>
        <begin position="64"/>
        <end position="194"/>
    </location>
</feature>